<evidence type="ECO:0000313" key="1">
    <source>
        <dbReference type="EMBL" id="SHM36351.1"/>
    </source>
</evidence>
<keyword evidence="2" id="KW-1185">Reference proteome</keyword>
<dbReference type="AlphaFoldDB" id="A0A1M7I6E2"/>
<organism evidence="1 2">
    <name type="scientific">Vreelandella subglaciescola</name>
    <dbReference type="NCBI Taxonomy" id="29571"/>
    <lineage>
        <taxon>Bacteria</taxon>
        <taxon>Pseudomonadati</taxon>
        <taxon>Pseudomonadota</taxon>
        <taxon>Gammaproteobacteria</taxon>
        <taxon>Oceanospirillales</taxon>
        <taxon>Halomonadaceae</taxon>
        <taxon>Vreelandella</taxon>
    </lineage>
</organism>
<accession>A0A1M7I6E2</accession>
<gene>
    <name evidence="1" type="ORF">SAMN05878437_2583</name>
</gene>
<dbReference type="STRING" id="29571.SAMN05878437_2583"/>
<dbReference type="EMBL" id="LT670847">
    <property type="protein sequence ID" value="SHM36351.1"/>
    <property type="molecule type" value="Genomic_DNA"/>
</dbReference>
<evidence type="ECO:0000313" key="2">
    <source>
        <dbReference type="Proteomes" id="UP000190911"/>
    </source>
</evidence>
<proteinExistence type="predicted"/>
<sequence>MCSKLETYEKRILKKLEGIVGTLKRGENVQNRQLQHWLTEEQYAQIELEWNEQKDLRIELRDKPDELKRYEVKLKEAIMMDNRASAYHRKGKKSAAYKCDSKRESLCEDALEILQETVFEDATLQMWFDRTLDFGHGSLIDSSLGNLPRLVTSRSIDKQRDDSRILKKIDVKISVVERAIDELKNCDTVVDNDKEEATWKKLEGFLKLDD</sequence>
<dbReference type="InParanoid" id="A0A1M7I6E2"/>
<dbReference type="Proteomes" id="UP000190911">
    <property type="component" value="Chromosome I"/>
</dbReference>
<name>A0A1M7I6E2_9GAMM</name>
<dbReference type="RefSeq" id="WP_197685623.1">
    <property type="nucleotide sequence ID" value="NZ_LT670847.1"/>
</dbReference>
<reference evidence="1 2" key="1">
    <citation type="submission" date="2016-11" db="EMBL/GenBank/DDBJ databases">
        <authorList>
            <person name="Jaros S."/>
            <person name="Januszkiewicz K."/>
            <person name="Wedrychowicz H."/>
        </authorList>
    </citation>
    <scope>NUCLEOTIDE SEQUENCE [LARGE SCALE GENOMIC DNA]</scope>
    <source>
        <strain evidence="1 2">ACAM 12</strain>
    </source>
</reference>
<protein>
    <submittedName>
        <fullName evidence="1">Uncharacterized protein</fullName>
    </submittedName>
</protein>